<gene>
    <name evidence="9" type="ORF">JWV37_07940</name>
</gene>
<organism evidence="9 10">
    <name type="scientific">Sulfurospirillum tamanense</name>
    <dbReference type="NCBI Taxonomy" id="2813362"/>
    <lineage>
        <taxon>Bacteria</taxon>
        <taxon>Pseudomonadati</taxon>
        <taxon>Campylobacterota</taxon>
        <taxon>Epsilonproteobacteria</taxon>
        <taxon>Campylobacterales</taxon>
        <taxon>Sulfurospirillaceae</taxon>
        <taxon>Sulfurospirillum</taxon>
    </lineage>
</organism>
<dbReference type="InterPro" id="IPR004496">
    <property type="entry name" value="NapF"/>
</dbReference>
<sequence length="154" mass="16380">MLASLALRSKTLPLRPPYGGAEELFHQECPSCVDAPCVAVCEEAVIQKDEQGMPVLVFKNSGCTFCQACAHACPKGVLSLENEAKISAQVRIETATCLAWNGVVCATCKDVCAVGAITFFGLYRPVVAGDVCTACGFCYGVCPVDAVRIQRREV</sequence>
<dbReference type="Gene3D" id="3.30.70.20">
    <property type="match status" value="2"/>
</dbReference>
<keyword evidence="10" id="KW-1185">Reference proteome</keyword>
<comment type="caution">
    <text evidence="9">The sequence shown here is derived from an EMBL/GenBank/DDBJ whole genome shotgun (WGS) entry which is preliminary data.</text>
</comment>
<feature type="domain" description="4Fe-4S ferredoxin-type" evidence="8">
    <location>
        <begin position="53"/>
        <end position="83"/>
    </location>
</feature>
<keyword evidence="1" id="KW-0813">Transport</keyword>
<dbReference type="CDD" id="cd10564">
    <property type="entry name" value="NapF_like"/>
    <property type="match status" value="1"/>
</dbReference>
<reference evidence="9" key="2">
    <citation type="submission" date="2021-02" db="EMBL/GenBank/DDBJ databases">
        <authorList>
            <person name="Merkel A.Y."/>
        </authorList>
    </citation>
    <scope>NUCLEOTIDE SEQUENCE</scope>
    <source>
        <strain evidence="9">T05b</strain>
    </source>
</reference>
<evidence type="ECO:0000259" key="8">
    <source>
        <dbReference type="PROSITE" id="PS51379"/>
    </source>
</evidence>
<dbReference type="SUPFAM" id="SSF54862">
    <property type="entry name" value="4Fe-4S ferredoxins"/>
    <property type="match status" value="1"/>
</dbReference>
<evidence type="ECO:0000256" key="1">
    <source>
        <dbReference type="ARBA" id="ARBA00022448"/>
    </source>
</evidence>
<keyword evidence="3" id="KW-0479">Metal-binding</keyword>
<keyword evidence="2" id="KW-0004">4Fe-4S</keyword>
<proteinExistence type="predicted"/>
<evidence type="ECO:0000256" key="2">
    <source>
        <dbReference type="ARBA" id="ARBA00022485"/>
    </source>
</evidence>
<dbReference type="PROSITE" id="PS51379">
    <property type="entry name" value="4FE4S_FER_2"/>
    <property type="match status" value="2"/>
</dbReference>
<evidence type="ECO:0000256" key="7">
    <source>
        <dbReference type="ARBA" id="ARBA00023014"/>
    </source>
</evidence>
<evidence type="ECO:0000313" key="10">
    <source>
        <dbReference type="Proteomes" id="UP000703590"/>
    </source>
</evidence>
<dbReference type="InterPro" id="IPR050572">
    <property type="entry name" value="Fe-S_Ferredoxin"/>
</dbReference>
<evidence type="ECO:0000313" key="9">
    <source>
        <dbReference type="EMBL" id="MBN2964708.1"/>
    </source>
</evidence>
<dbReference type="Pfam" id="PF00037">
    <property type="entry name" value="Fer4"/>
    <property type="match status" value="1"/>
</dbReference>
<dbReference type="Proteomes" id="UP000703590">
    <property type="component" value="Unassembled WGS sequence"/>
</dbReference>
<evidence type="ECO:0000256" key="6">
    <source>
        <dbReference type="ARBA" id="ARBA00023004"/>
    </source>
</evidence>
<accession>A0ABS2WSY0</accession>
<protein>
    <submittedName>
        <fullName evidence="9">Ferredoxin-type protein NapF</fullName>
    </submittedName>
</protein>
<evidence type="ECO:0000256" key="3">
    <source>
        <dbReference type="ARBA" id="ARBA00022723"/>
    </source>
</evidence>
<name>A0ABS2WSY0_9BACT</name>
<feature type="domain" description="4Fe-4S ferredoxin-type" evidence="8">
    <location>
        <begin position="123"/>
        <end position="152"/>
    </location>
</feature>
<dbReference type="PANTHER" id="PTHR43687:SF6">
    <property type="entry name" value="L-ASPARTATE SEMIALDEHYDE SULFURTRANSFERASE IRON-SULFUR SUBUNIT"/>
    <property type="match status" value="1"/>
</dbReference>
<keyword evidence="7" id="KW-0411">Iron-sulfur</keyword>
<evidence type="ECO:0000256" key="5">
    <source>
        <dbReference type="ARBA" id="ARBA00022982"/>
    </source>
</evidence>
<keyword evidence="6" id="KW-0408">Iron</keyword>
<dbReference type="PROSITE" id="PS00198">
    <property type="entry name" value="4FE4S_FER_1"/>
    <property type="match status" value="2"/>
</dbReference>
<evidence type="ECO:0000256" key="4">
    <source>
        <dbReference type="ARBA" id="ARBA00022737"/>
    </source>
</evidence>
<reference evidence="9" key="1">
    <citation type="submission" date="2021-02" db="EMBL/GenBank/DDBJ databases">
        <title>Sulfurospirillum tamanensis sp. nov.</title>
        <authorList>
            <person name="Frolova A."/>
            <person name="Merkel A."/>
            <person name="Slobodkin A."/>
        </authorList>
    </citation>
    <scope>NUCLEOTIDE SEQUENCE</scope>
    <source>
        <strain evidence="9">T05b</strain>
    </source>
</reference>
<dbReference type="InterPro" id="IPR017900">
    <property type="entry name" value="4Fe4S_Fe_S_CS"/>
</dbReference>
<dbReference type="Pfam" id="PF12838">
    <property type="entry name" value="Fer4_7"/>
    <property type="match status" value="1"/>
</dbReference>
<keyword evidence="4" id="KW-0677">Repeat</keyword>
<dbReference type="InterPro" id="IPR017896">
    <property type="entry name" value="4Fe4S_Fe-S-bd"/>
</dbReference>
<keyword evidence="5" id="KW-0249">Electron transport</keyword>
<dbReference type="RefSeq" id="WP_205459259.1">
    <property type="nucleotide sequence ID" value="NZ_JAFHKK010000016.1"/>
</dbReference>
<dbReference type="EMBL" id="JAFHKK010000016">
    <property type="protein sequence ID" value="MBN2964708.1"/>
    <property type="molecule type" value="Genomic_DNA"/>
</dbReference>
<dbReference type="PANTHER" id="PTHR43687">
    <property type="entry name" value="ADENYLYLSULFATE REDUCTASE, BETA SUBUNIT"/>
    <property type="match status" value="1"/>
</dbReference>